<evidence type="ECO:0000313" key="1">
    <source>
        <dbReference type="EMBL" id="BBZ37221.1"/>
    </source>
</evidence>
<dbReference type="AlphaFoldDB" id="A0A1X1SX06"/>
<organism evidence="1 2">
    <name type="scientific">Mycobacterium conspicuum</name>
    <dbReference type="NCBI Taxonomy" id="44010"/>
    <lineage>
        <taxon>Bacteria</taxon>
        <taxon>Bacillati</taxon>
        <taxon>Actinomycetota</taxon>
        <taxon>Actinomycetes</taxon>
        <taxon>Mycobacteriales</taxon>
        <taxon>Mycobacteriaceae</taxon>
        <taxon>Mycobacterium</taxon>
    </lineage>
</organism>
<reference evidence="1 2" key="1">
    <citation type="journal article" date="2019" name="Emerg. Microbes Infect.">
        <title>Comprehensive subspecies identification of 175 nontuberculous mycobacteria species based on 7547 genomic profiles.</title>
        <authorList>
            <person name="Matsumoto Y."/>
            <person name="Kinjo T."/>
            <person name="Motooka D."/>
            <person name="Nabeya D."/>
            <person name="Jung N."/>
            <person name="Uechi K."/>
            <person name="Horii T."/>
            <person name="Iida T."/>
            <person name="Fujita J."/>
            <person name="Nakamura S."/>
        </authorList>
    </citation>
    <scope>NUCLEOTIDE SEQUENCE [LARGE SCALE GENOMIC DNA]</scope>
    <source>
        <strain evidence="1 2">JCM 14738</strain>
    </source>
</reference>
<gene>
    <name evidence="1" type="ORF">MCNS_02840</name>
</gene>
<evidence type="ECO:0000313" key="2">
    <source>
        <dbReference type="Proteomes" id="UP000467385"/>
    </source>
</evidence>
<dbReference type="STRING" id="44010.AWC00_25900"/>
<dbReference type="RefSeq" id="WP_085235687.1">
    <property type="nucleotide sequence ID" value="NZ_AP022613.1"/>
</dbReference>
<dbReference type="OrthoDB" id="4762524at2"/>
<dbReference type="EMBL" id="AP022613">
    <property type="protein sequence ID" value="BBZ37221.1"/>
    <property type="molecule type" value="Genomic_DNA"/>
</dbReference>
<dbReference type="Proteomes" id="UP000467385">
    <property type="component" value="Chromosome"/>
</dbReference>
<protein>
    <submittedName>
        <fullName evidence="1">Uncharacterized protein</fullName>
    </submittedName>
</protein>
<name>A0A1X1SX06_9MYCO</name>
<sequence length="107" mass="11618">MSRRQTYLGIAGLLLAIIGAAALVYPIYLDQYDHYGIEVSCGTGLRSDLTQAAQPDNHGLVGQCDTAVLVRRAWAIPAVAIGWLFITGFLVGWVHNSQKKTVQTGQF</sequence>
<accession>A0A1X1SX06</accession>
<proteinExistence type="predicted"/>
<keyword evidence="2" id="KW-1185">Reference proteome</keyword>